<feature type="transmembrane region" description="Helical" evidence="8">
    <location>
        <begin position="125"/>
        <end position="146"/>
    </location>
</feature>
<name>A0A9W9YTL4_9CNID</name>
<feature type="non-terminal residue" evidence="10">
    <location>
        <position position="250"/>
    </location>
</feature>
<keyword evidence="11" id="KW-1185">Reference proteome</keyword>
<dbReference type="Gene3D" id="1.20.1070.10">
    <property type="entry name" value="Rhodopsin 7-helix transmembrane proteins"/>
    <property type="match status" value="1"/>
</dbReference>
<evidence type="ECO:0000256" key="4">
    <source>
        <dbReference type="ARBA" id="ARBA00023040"/>
    </source>
</evidence>
<dbReference type="InterPro" id="IPR000276">
    <property type="entry name" value="GPCR_Rhodpsn"/>
</dbReference>
<evidence type="ECO:0000256" key="2">
    <source>
        <dbReference type="ARBA" id="ARBA00022692"/>
    </source>
</evidence>
<accession>A0A9W9YTL4</accession>
<dbReference type="InterPro" id="IPR017452">
    <property type="entry name" value="GPCR_Rhodpsn_7TM"/>
</dbReference>
<dbReference type="SUPFAM" id="SSF81321">
    <property type="entry name" value="Family A G protein-coupled receptor-like"/>
    <property type="match status" value="1"/>
</dbReference>
<dbReference type="Pfam" id="PF00001">
    <property type="entry name" value="7tm_1"/>
    <property type="match status" value="1"/>
</dbReference>
<reference evidence="10" key="1">
    <citation type="submission" date="2023-01" db="EMBL/GenBank/DDBJ databases">
        <title>Genome assembly of the deep-sea coral Lophelia pertusa.</title>
        <authorList>
            <person name="Herrera S."/>
            <person name="Cordes E."/>
        </authorList>
    </citation>
    <scope>NUCLEOTIDE SEQUENCE</scope>
    <source>
        <strain evidence="10">USNM1676648</strain>
        <tissue evidence="10">Polyp</tissue>
    </source>
</reference>
<keyword evidence="4" id="KW-0297">G-protein coupled receptor</keyword>
<dbReference type="PANTHER" id="PTHR45695:SF9">
    <property type="entry name" value="LEUCOKININ RECEPTOR"/>
    <property type="match status" value="1"/>
</dbReference>
<keyword evidence="5 8" id="KW-0472">Membrane</keyword>
<feature type="transmembrane region" description="Helical" evidence="8">
    <location>
        <begin position="21"/>
        <end position="43"/>
    </location>
</feature>
<evidence type="ECO:0000256" key="6">
    <source>
        <dbReference type="ARBA" id="ARBA00023170"/>
    </source>
</evidence>
<keyword evidence="3 8" id="KW-1133">Transmembrane helix</keyword>
<keyword evidence="2 8" id="KW-0812">Transmembrane</keyword>
<evidence type="ECO:0000256" key="3">
    <source>
        <dbReference type="ARBA" id="ARBA00022989"/>
    </source>
</evidence>
<dbReference type="OrthoDB" id="8935849at2759"/>
<evidence type="ECO:0000256" key="1">
    <source>
        <dbReference type="ARBA" id="ARBA00004141"/>
    </source>
</evidence>
<dbReference type="Proteomes" id="UP001163046">
    <property type="component" value="Unassembled WGS sequence"/>
</dbReference>
<dbReference type="PANTHER" id="PTHR45695">
    <property type="entry name" value="LEUCOKININ RECEPTOR-RELATED"/>
    <property type="match status" value="1"/>
</dbReference>
<dbReference type="PROSITE" id="PS50262">
    <property type="entry name" value="G_PROTEIN_RECEP_F1_2"/>
    <property type="match status" value="1"/>
</dbReference>
<comment type="subcellular location">
    <subcellularLocation>
        <location evidence="1">Membrane</location>
        <topology evidence="1">Multi-pass membrane protein</topology>
    </subcellularLocation>
</comment>
<evidence type="ECO:0000313" key="10">
    <source>
        <dbReference type="EMBL" id="KAJ7367413.1"/>
    </source>
</evidence>
<keyword evidence="6" id="KW-0675">Receptor</keyword>
<organism evidence="10 11">
    <name type="scientific">Desmophyllum pertusum</name>
    <dbReference type="NCBI Taxonomy" id="174260"/>
    <lineage>
        <taxon>Eukaryota</taxon>
        <taxon>Metazoa</taxon>
        <taxon>Cnidaria</taxon>
        <taxon>Anthozoa</taxon>
        <taxon>Hexacorallia</taxon>
        <taxon>Scleractinia</taxon>
        <taxon>Caryophylliina</taxon>
        <taxon>Caryophylliidae</taxon>
        <taxon>Desmophyllum</taxon>
    </lineage>
</organism>
<protein>
    <recommendedName>
        <fullName evidence="9">G-protein coupled receptors family 1 profile domain-containing protein</fullName>
    </recommendedName>
</protein>
<evidence type="ECO:0000256" key="5">
    <source>
        <dbReference type="ARBA" id="ARBA00023136"/>
    </source>
</evidence>
<sequence length="250" mass="28491">MAVHRCHIVTHPWRPKLKRRGAIIWVSLIWLAAFILVIPLIVVNKLTGKGCEEVWPTLGHRQAYTASLMTIQYIVPLLITATSYIRIWLFLKRQPVFPRNSGLTCARQASVEENTRESIAILKTVAVIVLLFLVCLLPTQIAWMLLDFRNISSDKLWFASDILTRLHSCLNPVVYGIMNKQHRRSYVTFLSRMFCCSRCSAQTPPQRALGKHVTASNVRLGQQMSQDTQELRVALEVVPYRVIPMSAPLS</sequence>
<evidence type="ECO:0000256" key="7">
    <source>
        <dbReference type="ARBA" id="ARBA00023224"/>
    </source>
</evidence>
<dbReference type="AlphaFoldDB" id="A0A9W9YTL4"/>
<keyword evidence="7" id="KW-0807">Transducer</keyword>
<proteinExistence type="predicted"/>
<dbReference type="PRINTS" id="PR00237">
    <property type="entry name" value="GPCRRHODOPSN"/>
</dbReference>
<dbReference type="GO" id="GO:0005886">
    <property type="term" value="C:plasma membrane"/>
    <property type="evidence" value="ECO:0007669"/>
    <property type="project" value="TreeGrafter"/>
</dbReference>
<dbReference type="CDD" id="cd00637">
    <property type="entry name" value="7tm_classA_rhodopsin-like"/>
    <property type="match status" value="1"/>
</dbReference>
<feature type="transmembrane region" description="Helical" evidence="8">
    <location>
        <begin position="63"/>
        <end position="89"/>
    </location>
</feature>
<evidence type="ECO:0000259" key="9">
    <source>
        <dbReference type="PROSITE" id="PS50262"/>
    </source>
</evidence>
<comment type="caution">
    <text evidence="10">The sequence shown here is derived from an EMBL/GenBank/DDBJ whole genome shotgun (WGS) entry which is preliminary data.</text>
</comment>
<evidence type="ECO:0000313" key="11">
    <source>
        <dbReference type="Proteomes" id="UP001163046"/>
    </source>
</evidence>
<feature type="domain" description="G-protein coupled receptors family 1 profile" evidence="9">
    <location>
        <begin position="1"/>
        <end position="175"/>
    </location>
</feature>
<gene>
    <name evidence="10" type="ORF">OS493_040562</name>
</gene>
<evidence type="ECO:0000256" key="8">
    <source>
        <dbReference type="SAM" id="Phobius"/>
    </source>
</evidence>
<dbReference type="GO" id="GO:0004930">
    <property type="term" value="F:G protein-coupled receptor activity"/>
    <property type="evidence" value="ECO:0007669"/>
    <property type="project" value="UniProtKB-KW"/>
</dbReference>
<dbReference type="EMBL" id="MU827245">
    <property type="protein sequence ID" value="KAJ7367413.1"/>
    <property type="molecule type" value="Genomic_DNA"/>
</dbReference>